<feature type="domain" description="Tudor" evidence="2">
    <location>
        <begin position="915"/>
        <end position="974"/>
    </location>
</feature>
<feature type="region of interest" description="Disordered" evidence="1">
    <location>
        <begin position="2145"/>
        <end position="2197"/>
    </location>
</feature>
<feature type="domain" description="Tudor" evidence="2">
    <location>
        <begin position="61"/>
        <end position="120"/>
    </location>
</feature>
<feature type="compositionally biased region" description="Basic and acidic residues" evidence="1">
    <location>
        <begin position="3294"/>
        <end position="3305"/>
    </location>
</feature>
<feature type="compositionally biased region" description="Polar residues" evidence="1">
    <location>
        <begin position="2971"/>
        <end position="2983"/>
    </location>
</feature>
<feature type="domain" description="Tudor" evidence="2">
    <location>
        <begin position="457"/>
        <end position="515"/>
    </location>
</feature>
<dbReference type="SUPFAM" id="SSF63748">
    <property type="entry name" value="Tudor/PWWP/MBT"/>
    <property type="match status" value="12"/>
</dbReference>
<feature type="compositionally biased region" description="Basic and acidic residues" evidence="1">
    <location>
        <begin position="3260"/>
        <end position="3286"/>
    </location>
</feature>
<feature type="compositionally biased region" description="Basic and acidic residues" evidence="1">
    <location>
        <begin position="3001"/>
        <end position="3011"/>
    </location>
</feature>
<dbReference type="Gene3D" id="2.30.30.140">
    <property type="match status" value="12"/>
</dbReference>
<feature type="compositionally biased region" description="Polar residues" evidence="1">
    <location>
        <begin position="2152"/>
        <end position="2169"/>
    </location>
</feature>
<dbReference type="EMBL" id="LR791018">
    <property type="protein sequence ID" value="CAB3266880.1"/>
    <property type="molecule type" value="mRNA"/>
</dbReference>
<feature type="region of interest" description="Disordered" evidence="1">
    <location>
        <begin position="2886"/>
        <end position="2923"/>
    </location>
</feature>
<feature type="region of interest" description="Disordered" evidence="1">
    <location>
        <begin position="2489"/>
        <end position="2509"/>
    </location>
</feature>
<gene>
    <name evidence="3" type="primary">Tdrd1-002</name>
</gene>
<dbReference type="InterPro" id="IPR002999">
    <property type="entry name" value="Tudor"/>
</dbReference>
<feature type="domain" description="Tudor" evidence="2">
    <location>
        <begin position="1997"/>
        <end position="2055"/>
    </location>
</feature>
<feature type="region of interest" description="Disordered" evidence="1">
    <location>
        <begin position="2826"/>
        <end position="2858"/>
    </location>
</feature>
<dbReference type="PROSITE" id="PS50304">
    <property type="entry name" value="TUDOR"/>
    <property type="match status" value="7"/>
</dbReference>
<dbReference type="PANTHER" id="PTHR22948:SF15">
    <property type="entry name" value="TUDOR DOMAIN-CONTAINING PROTEIN 6"/>
    <property type="match status" value="1"/>
</dbReference>
<dbReference type="Gene3D" id="2.40.50.90">
    <property type="match status" value="10"/>
</dbReference>
<feature type="compositionally biased region" description="Basic and acidic residues" evidence="1">
    <location>
        <begin position="2846"/>
        <end position="2857"/>
    </location>
</feature>
<feature type="domain" description="Tudor" evidence="2">
    <location>
        <begin position="1554"/>
        <end position="1618"/>
    </location>
</feature>
<feature type="compositionally biased region" description="Polar residues" evidence="1">
    <location>
        <begin position="3232"/>
        <end position="3242"/>
    </location>
</feature>
<reference evidence="3" key="1">
    <citation type="submission" date="2020-04" db="EMBL/GenBank/DDBJ databases">
        <authorList>
            <person name="Neveu A P."/>
        </authorList>
    </citation>
    <scope>NUCLEOTIDE SEQUENCE</scope>
    <source>
        <tissue evidence="3">Whole embryo</tissue>
    </source>
</reference>
<dbReference type="FunFam" id="2.30.30.140:FF:000018">
    <property type="entry name" value="Serine/threonine-protein kinase 31"/>
    <property type="match status" value="2"/>
</dbReference>
<dbReference type="InterPro" id="IPR035437">
    <property type="entry name" value="SNase_OB-fold_sf"/>
</dbReference>
<dbReference type="Pfam" id="PF00567">
    <property type="entry name" value="TUDOR"/>
    <property type="match status" value="12"/>
</dbReference>
<feature type="region of interest" description="Disordered" evidence="1">
    <location>
        <begin position="1896"/>
        <end position="1925"/>
    </location>
</feature>
<feature type="region of interest" description="Disordered" evidence="1">
    <location>
        <begin position="3231"/>
        <end position="3305"/>
    </location>
</feature>
<evidence type="ECO:0000256" key="1">
    <source>
        <dbReference type="SAM" id="MobiDB-lite"/>
    </source>
</evidence>
<feature type="domain" description="Tudor" evidence="2">
    <location>
        <begin position="254"/>
        <end position="312"/>
    </location>
</feature>
<evidence type="ECO:0000313" key="3">
    <source>
        <dbReference type="EMBL" id="CAB3266880.1"/>
    </source>
</evidence>
<dbReference type="InterPro" id="IPR050621">
    <property type="entry name" value="Tudor_domain_containing"/>
</dbReference>
<feature type="region of interest" description="Disordered" evidence="1">
    <location>
        <begin position="2971"/>
        <end position="3011"/>
    </location>
</feature>
<dbReference type="CDD" id="cd20379">
    <property type="entry name" value="Tudor_dTUD-like"/>
    <property type="match status" value="1"/>
</dbReference>
<accession>A0A6F9DV49</accession>
<feature type="compositionally biased region" description="Polar residues" evidence="1">
    <location>
        <begin position="1896"/>
        <end position="1918"/>
    </location>
</feature>
<dbReference type="SUPFAM" id="SSF50199">
    <property type="entry name" value="Staphylococcal nuclease"/>
    <property type="match status" value="1"/>
</dbReference>
<feature type="domain" description="Tudor" evidence="2">
    <location>
        <begin position="1770"/>
        <end position="1828"/>
    </location>
</feature>
<dbReference type="SMART" id="SM00333">
    <property type="entry name" value="TUDOR"/>
    <property type="match status" value="11"/>
</dbReference>
<name>A0A6F9DV49_9ASCI</name>
<evidence type="ECO:0000259" key="2">
    <source>
        <dbReference type="PROSITE" id="PS50304"/>
    </source>
</evidence>
<feature type="compositionally biased region" description="Low complexity" evidence="1">
    <location>
        <begin position="2182"/>
        <end position="2191"/>
    </location>
</feature>
<organism evidence="3">
    <name type="scientific">Phallusia mammillata</name>
    <dbReference type="NCBI Taxonomy" id="59560"/>
    <lineage>
        <taxon>Eukaryota</taxon>
        <taxon>Metazoa</taxon>
        <taxon>Chordata</taxon>
        <taxon>Tunicata</taxon>
        <taxon>Ascidiacea</taxon>
        <taxon>Phlebobranchia</taxon>
        <taxon>Ascidiidae</taxon>
        <taxon>Phallusia</taxon>
    </lineage>
</organism>
<feature type="compositionally biased region" description="Polar residues" evidence="1">
    <location>
        <begin position="2991"/>
        <end position="3000"/>
    </location>
</feature>
<dbReference type="PANTHER" id="PTHR22948">
    <property type="entry name" value="TUDOR DOMAIN CONTAINING PROTEIN"/>
    <property type="match status" value="1"/>
</dbReference>
<protein>
    <submittedName>
        <fullName evidence="3">Tudor domain-containing protein 1-like</fullName>
    </submittedName>
</protein>
<sequence length="3305" mass="368553">MLKVCETPNEGIICKVFLTEAQIEDAKLVVCGQVYGEAVDQFATLTEKLQAHGPRLIKLNNPQPDQPCVCMFKDDEQWYRAKTVRKLASGEWVVKFIDYGNSEKMNTDELHVLPEKLAALPQQALTMFLADWINPVGTAGVWTPVVSSLILNSLVYTDVTVKVIEVLSPGKVKVKCSEIETVLCESGYAKTGLCYPFSKFSVGSQFKAYTSHILDDGTLYLQELQSATQLDELMDEMSHYFATQESKIPLTENNLIPGTIMAAVYSQDQGIYRAQILDVDGESSTVRYIDYGDSEQQERVNMFVLPKQFCVLEYQAIACSLQEVAISPDLCSPKLKKVLTKCTANGILDITVIDHKFDSTVQFEVKALCDDTNICIFLCNEDLAVAKPETIKNAVEDSVKLCDPEICLGKPYKMVITHVDDDGKVYLMDVDSTASLDLLMNEIAAYCSSSDAEDVVYITAGMPCCALYDVDMMWYRAKVSKVDGDNITVKYVDYGNTAVTTASSLKKLQREHAKLPCQAVQGSLSTCMTKDRIETLKELTDEEVEVEFTKEQPGNKYAVNIVHHEKHLFCDALTDSNTQQDVYKDEMMKFKKYDLQVGSPEVITVSHALPSVAGTDQSSSLENLYSPCVSLGTFVKVNVCFIEDPDCLWVQQDCNKKKLFTLMYSMNTYYSLFAKDQGCLDETRTDKLCCIKLCHVDNVEDWYRGRILCSYGNTVEIKLIDFGNDISVNRDEVKVLAPQFFEPKAQALRCQINNIQPLKQRWAKATLRKLKDLVLRHGVTTMGRFIKRQNLTYHIDLVVEKDDQKLDVAQMLCDGGHASRLQPVTDVQLQNSPASPVQKQLDENGTKQVPKLFYQSPGMAMVGAELQVNACTSKSPDEFFLQIVDQAYRQRYIRLFRKLYNFYSNKESVAGLSSEIYVGKPCAVFDKKTGDWCRAAILTFNELDNVTLCLVDIGRITFAAVADLYEISVELVSAEPPAALRCTLQGTVYPTGGEWSDDAVELFQGFFRQNTQELVCTIHGCLGDTIGVAFMCSLKTPSTNIAVELIKRGFCQQIPVIGTLAPPLWLKSYIYTNLDVTRGKEDVFHITHVENSKLFYCQLERNFAVFDQMMDKLQDHCLHDNSPLMSVEEITQESMCFAKFQSEQWCRAHFVSTLPDGNVQVLFVDYGNVGSVCWGEIKRHSGNLFYQVPIMALPCCLSDTVHVQTNSEHSQQICSSMKEKILEKLFTGIVTGCTNGKLHLDLFEKGKRINDEIVGNLLQLQAHPVKTSSSSSLDTDEDIIGSRLHAELSDAFFLRVGSKEPVLVTNCLNPRHFYLQLCRLKMDLHQCKEAVDGFYTAVRNSDYPVFELNPGNTVCAWHEKTTTWCRATVLSVAHPTDEFVDVLYVDTGDYSKVDKNMHVKQLVEEMLKWPKMSVSSSLAGIQPKPLTKWSPDAIALFNSATENGSLCAKFLHKDDSGTWMIKLYSDDVDIAHKLVENGFASWNEEECRAFDIHPVSLALKSTYLMPGKTDEVYISHVDSHEIIFVQKAETYKNLEKMMADINKGNEKFEKLYKIPNAGSICLAKYEVDGLLYRARVAERILSNYIEEAILFVQFVDYGNAASLSVDKVYQCPAKYLKEPEFAVRCKVLNVPSGLEQNEVICKLGDLSTSEDITILCSTNCLDSTENCHKVNLKVKRMDETPLSLPGFWMGNAKSDAKPSVNNDLPCYKEMENLEGLSSKQVYISHVVNPGDVYCQLSEHCDQLEVLSNNISAYFAEHADDANDKISLLEAISAGSSCVAKFSSDESWYRAVVIRILDDMVLVRFVDFGNEETVALSDIRHSKVSFCLYPIQAIHCNLISVPSSEGKWSKEQINAFDRRVAALELTATFHSFNEEEKIYQVMLRLPDGTLLNNEYADQSEQDNKTSPNESHLNKNTKLQTEPEANGIASEEKVMTNCLNSENDLINRLEIEPGCVESAYICFAEDPGNFYTQLANCEETLESIQRCVNADASEDVVSDVVLDSYCVAQSPEDGQFYRGKIIDVYQPEATVFFIDYGNRASVKWSNVKPISAKTLEFSAQAIPCYLANLPVYSSEAAIKRAIDLFLSTTLDNKITVTFLELKPNGRWRVNIQIDDHGLSQQLQFVEEANINEVTTKPGVIQVATESNEVDAPGCQSSDTSSNLEDNASSVLESGLDSEADKPSSPHLSPISSSTTVSRKSRFDVCNEHDKQLPKREFCDGEIQKGIIILASSTAHFYIRLDSDPSIKTLMEDIQYPAEGDNIKGLCIAKLKPEENWQRAEVENKSDGTKTLFFVDTGKVMNSKRFLVATIPDNLVNIPASAICCSLLDTDILNGDEHFAGDVVGQNVLITFRAVETYYVSNFTIPKWRVELLLLTQVPRHNPNLKTEKSDTEPGGFDPCAVSTPLLPDILITGVDGVKKPQNQTNDFQAVEGNHSSVHALLLQLKNMIVQEAPNSKLLEQTEHILTKTANSSEQPIHPSTIGADGDKSFATTEAQEDHKRPSSPLKDAIESPCKKPRLDQNVLVSPNTRDQLFSNEWLTVSQLLPKAPICEGDVHEGFVSHVNTIQSFYVQPYFLIADREPCSIIKPAESAEVSMLCLFKKDNQDEYDRCVVLHIGCDWFTVGMIDSGEIIEVENQQLFTMPDEYKSYPPLAIHCSLSLENHLDESSDDSLKLFKSLTEGEKNLRVEFINPPSDNSTKWTVKLTIDSSDVSELLVNTLSTKPNQPTDENVCPAKVVKPARISGGPLLDIGPTFRSLASVSLPSISEEDVESVKGNTYIINPLPVPMSSESSLSVISDSVFVSENEASEMDPSPEIPKQISWNIYHSSSEKTPNEIDPLSHSQDAKFPSTEDKEAGKDEEQPVLCLETEIDQLVRELVNSSLTPNEKFSVFEEPEKQSPILTAPVPLGNSLVASNSEDDEDEDKNVQADNSQMIEDVDFMKIAENIVQQVCNKAVAIVGETCSCASIDILKSTTQSENTTNPNWKTLENDSNENDVSNQTAESANKEADSSEEKCDIDVEFNTSEKMTSEKLKEDSEEVFLNQEQITSSENLKAELKPENSVVDSNIAQEVAKKEDTEETNDETGLVVEIALNLSELTDSKCESNDSHLYEENKSSCITVLVEEGPDLTPNPVSQISLDLDLETRLPSFVTAFQGEDVNTEAPKVEVEVNEGDVEFPEIVVSECKDDISTKTTDIEANEENAVQEAISVAGKITEDVIKDAIQESFSPDAIKDQFLSTPKHSGASQEPEETSIYSTPLSEYNDGDRDRDTHDVTLTHGCDDNSDTRSPQDDLLFVSAREDSDKSQIFV</sequence>
<proteinExistence type="evidence at transcript level"/>